<feature type="signal peptide" evidence="1">
    <location>
        <begin position="1"/>
        <end position="24"/>
    </location>
</feature>
<gene>
    <name evidence="2" type="ORF">P8C59_002994</name>
</gene>
<dbReference type="AlphaFoldDB" id="A0AAD9HZS7"/>
<evidence type="ECO:0000313" key="2">
    <source>
        <dbReference type="EMBL" id="KAK2068353.1"/>
    </source>
</evidence>
<evidence type="ECO:0000256" key="1">
    <source>
        <dbReference type="SAM" id="SignalP"/>
    </source>
</evidence>
<dbReference type="Proteomes" id="UP001217918">
    <property type="component" value="Unassembled WGS sequence"/>
</dbReference>
<evidence type="ECO:0000313" key="3">
    <source>
        <dbReference type="Proteomes" id="UP001217918"/>
    </source>
</evidence>
<keyword evidence="3" id="KW-1185">Reference proteome</keyword>
<dbReference type="EMBL" id="JAQQPM010000002">
    <property type="protein sequence ID" value="KAK2068353.1"/>
    <property type="molecule type" value="Genomic_DNA"/>
</dbReference>
<sequence length="224" mass="23845">MFAHFSPGTYVLAGLALAATSTASIDVTVKPLSPNDCSVYPSGRFSVVMDSTGTVLDGNGPQFSWYYSSLADGDQIISYVFSYLSTKDTQPPAAGFRCTDGILQMNVTQTLPPDLDINNIPFNGPIVATATGRAFEDYAVGYNLNDKYGESMTVTPVTLTNKATGKDLDGVYLAVNGGATWAFRHQLGGDTQMAPLSMSLVRPQDITPFPTWAVGFLKVVAVST</sequence>
<protein>
    <submittedName>
        <fullName evidence="2">Uncharacterized protein</fullName>
    </submittedName>
</protein>
<proteinExistence type="predicted"/>
<organism evidence="2 3">
    <name type="scientific">Phyllachora maydis</name>
    <dbReference type="NCBI Taxonomy" id="1825666"/>
    <lineage>
        <taxon>Eukaryota</taxon>
        <taxon>Fungi</taxon>
        <taxon>Dikarya</taxon>
        <taxon>Ascomycota</taxon>
        <taxon>Pezizomycotina</taxon>
        <taxon>Sordariomycetes</taxon>
        <taxon>Sordariomycetidae</taxon>
        <taxon>Phyllachorales</taxon>
        <taxon>Phyllachoraceae</taxon>
        <taxon>Phyllachora</taxon>
    </lineage>
</organism>
<accession>A0AAD9HZS7</accession>
<name>A0AAD9HZS7_9PEZI</name>
<reference evidence="2" key="1">
    <citation type="journal article" date="2023" name="Mol. Plant Microbe Interact.">
        <title>Elucidating the Obligate Nature and Biological Capacity of an Invasive Fungal Corn Pathogen.</title>
        <authorList>
            <person name="MacCready J.S."/>
            <person name="Roggenkamp E.M."/>
            <person name="Gdanetz K."/>
            <person name="Chilvers M.I."/>
        </authorList>
    </citation>
    <scope>NUCLEOTIDE SEQUENCE</scope>
    <source>
        <strain evidence="2">PM02</strain>
    </source>
</reference>
<feature type="chain" id="PRO_5042096326" evidence="1">
    <location>
        <begin position="25"/>
        <end position="224"/>
    </location>
</feature>
<keyword evidence="1" id="KW-0732">Signal</keyword>
<comment type="caution">
    <text evidence="2">The sequence shown here is derived from an EMBL/GenBank/DDBJ whole genome shotgun (WGS) entry which is preliminary data.</text>
</comment>